<dbReference type="Proteomes" id="UP000294856">
    <property type="component" value="Unassembled WGS sequence"/>
</dbReference>
<evidence type="ECO:0000313" key="9">
    <source>
        <dbReference type="EMBL" id="TCJ97182.1"/>
    </source>
</evidence>
<dbReference type="InterPro" id="IPR020846">
    <property type="entry name" value="MFS_dom"/>
</dbReference>
<dbReference type="PROSITE" id="PS50850">
    <property type="entry name" value="MFS"/>
    <property type="match status" value="1"/>
</dbReference>
<comment type="subcellular location">
    <subcellularLocation>
        <location evidence="1">Cell membrane</location>
        <topology evidence="1">Multi-pass membrane protein</topology>
    </subcellularLocation>
</comment>
<feature type="transmembrane region" description="Helical" evidence="7">
    <location>
        <begin position="478"/>
        <end position="504"/>
    </location>
</feature>
<evidence type="ECO:0000256" key="6">
    <source>
        <dbReference type="ARBA" id="ARBA00023136"/>
    </source>
</evidence>
<name>A0A4R1FTT5_9NOCA</name>
<feature type="transmembrane region" description="Helical" evidence="7">
    <location>
        <begin position="171"/>
        <end position="195"/>
    </location>
</feature>
<dbReference type="OrthoDB" id="9781469at2"/>
<keyword evidence="6 7" id="KW-0472">Membrane</keyword>
<dbReference type="SUPFAM" id="SSF103473">
    <property type="entry name" value="MFS general substrate transporter"/>
    <property type="match status" value="1"/>
</dbReference>
<evidence type="ECO:0000256" key="5">
    <source>
        <dbReference type="ARBA" id="ARBA00022989"/>
    </source>
</evidence>
<dbReference type="AlphaFoldDB" id="A0A4R1FTT5"/>
<dbReference type="InterPro" id="IPR011701">
    <property type="entry name" value="MFS"/>
</dbReference>
<dbReference type="Pfam" id="PF07690">
    <property type="entry name" value="MFS_1"/>
    <property type="match status" value="1"/>
</dbReference>
<accession>A0A4R1FTT5</accession>
<evidence type="ECO:0000256" key="2">
    <source>
        <dbReference type="ARBA" id="ARBA00022448"/>
    </source>
</evidence>
<feature type="transmembrane region" description="Helical" evidence="7">
    <location>
        <begin position="232"/>
        <end position="253"/>
    </location>
</feature>
<gene>
    <name evidence="9" type="ORF">DFR71_3218</name>
</gene>
<evidence type="ECO:0000256" key="3">
    <source>
        <dbReference type="ARBA" id="ARBA00022475"/>
    </source>
</evidence>
<feature type="transmembrane region" description="Helical" evidence="7">
    <location>
        <begin position="145"/>
        <end position="165"/>
    </location>
</feature>
<organism evidence="9 10">
    <name type="scientific">Nocardia alba</name>
    <dbReference type="NCBI Taxonomy" id="225051"/>
    <lineage>
        <taxon>Bacteria</taxon>
        <taxon>Bacillati</taxon>
        <taxon>Actinomycetota</taxon>
        <taxon>Actinomycetes</taxon>
        <taxon>Mycobacteriales</taxon>
        <taxon>Nocardiaceae</taxon>
        <taxon>Nocardia</taxon>
    </lineage>
</organism>
<dbReference type="GO" id="GO:0005886">
    <property type="term" value="C:plasma membrane"/>
    <property type="evidence" value="ECO:0007669"/>
    <property type="project" value="UniProtKB-SubCell"/>
</dbReference>
<dbReference type="PANTHER" id="PTHR42718">
    <property type="entry name" value="MAJOR FACILITATOR SUPERFAMILY MULTIDRUG TRANSPORTER MFSC"/>
    <property type="match status" value="1"/>
</dbReference>
<feature type="transmembrane region" description="Helical" evidence="7">
    <location>
        <begin position="340"/>
        <end position="358"/>
    </location>
</feature>
<evidence type="ECO:0000313" key="10">
    <source>
        <dbReference type="Proteomes" id="UP000294856"/>
    </source>
</evidence>
<feature type="transmembrane region" description="Helical" evidence="7">
    <location>
        <begin position="112"/>
        <end position="133"/>
    </location>
</feature>
<evidence type="ECO:0000256" key="1">
    <source>
        <dbReference type="ARBA" id="ARBA00004651"/>
    </source>
</evidence>
<keyword evidence="5 7" id="KW-1133">Transmembrane helix</keyword>
<dbReference type="InterPro" id="IPR036259">
    <property type="entry name" value="MFS_trans_sf"/>
</dbReference>
<evidence type="ECO:0000256" key="7">
    <source>
        <dbReference type="SAM" id="Phobius"/>
    </source>
</evidence>
<feature type="transmembrane region" description="Helical" evidence="7">
    <location>
        <begin position="87"/>
        <end position="106"/>
    </location>
</feature>
<feature type="domain" description="Major facilitator superfamily (MFS) profile" evidence="8">
    <location>
        <begin position="21"/>
        <end position="507"/>
    </location>
</feature>
<sequence length="510" mass="52057">MVSTEATTDSGVRAGRKEWAGLALLALPTLVLALDMSVLYLASPYLGADLGPTSSELLWIMDIYGFMIAGFLVTMGTLGDRIGRRRLLLVGGFAFAVASIVAAYASEPVTLILARALLGIAGATLAPSTLALISNMFENAHQRTTAISVWIACFMSGMGIGPILGGVLLESFWWGSVFLLAVPVMVLLLILAPLLLPEYRQDDPGRLDLFSVALSLAAILPTIYGLKTMAEHGFGAEPALVIVAGAIFAVLFVRRQRRLDDPLVDVTLFRDRAFTAALVIILVCTAAGGGLYLFATQYLQMVSGLTPLVAGVWLVPTAIASVIGSLIAPPLARRFGSGRVLAGGLSVAVVGYLLMAAAGADSGLALVATGIALVFFGAGPMTALGTDLVVGSVPPEKAGSAASLSETSTELGISLGVALLGSVGTAVYRASIDGSLPGELGEDAAARSGDTLAGALASASDLSGEVAAEIVAAGRAAFALSLTVVSSIGALVVAILTTVAFLVLRDKPGV</sequence>
<feature type="transmembrane region" description="Helical" evidence="7">
    <location>
        <begin position="207"/>
        <end position="226"/>
    </location>
</feature>
<dbReference type="EMBL" id="SMFR01000002">
    <property type="protein sequence ID" value="TCJ97182.1"/>
    <property type="molecule type" value="Genomic_DNA"/>
</dbReference>
<keyword evidence="10" id="KW-1185">Reference proteome</keyword>
<dbReference type="PANTHER" id="PTHR42718:SF47">
    <property type="entry name" value="METHYL VIOLOGEN RESISTANCE PROTEIN SMVA"/>
    <property type="match status" value="1"/>
</dbReference>
<dbReference type="CDD" id="cd17321">
    <property type="entry name" value="MFS_MMR_MDR_like"/>
    <property type="match status" value="1"/>
</dbReference>
<feature type="transmembrane region" description="Helical" evidence="7">
    <location>
        <begin position="21"/>
        <end position="42"/>
    </location>
</feature>
<keyword evidence="4 7" id="KW-0812">Transmembrane</keyword>
<evidence type="ECO:0000259" key="8">
    <source>
        <dbReference type="PROSITE" id="PS50850"/>
    </source>
</evidence>
<evidence type="ECO:0000256" key="4">
    <source>
        <dbReference type="ARBA" id="ARBA00022692"/>
    </source>
</evidence>
<feature type="transmembrane region" description="Helical" evidence="7">
    <location>
        <begin position="307"/>
        <end position="328"/>
    </location>
</feature>
<proteinExistence type="predicted"/>
<keyword evidence="3" id="KW-1003">Cell membrane</keyword>
<comment type="caution">
    <text evidence="9">The sequence shown here is derived from an EMBL/GenBank/DDBJ whole genome shotgun (WGS) entry which is preliminary data.</text>
</comment>
<feature type="transmembrane region" description="Helical" evidence="7">
    <location>
        <begin position="364"/>
        <end position="390"/>
    </location>
</feature>
<reference evidence="9 10" key="1">
    <citation type="submission" date="2019-03" db="EMBL/GenBank/DDBJ databases">
        <title>Genomic Encyclopedia of Type Strains, Phase IV (KMG-IV): sequencing the most valuable type-strain genomes for metagenomic binning, comparative biology and taxonomic classification.</title>
        <authorList>
            <person name="Goeker M."/>
        </authorList>
    </citation>
    <scope>NUCLEOTIDE SEQUENCE [LARGE SCALE GENOMIC DNA]</scope>
    <source>
        <strain evidence="9 10">DSM 44684</strain>
    </source>
</reference>
<keyword evidence="2" id="KW-0813">Transport</keyword>
<dbReference type="Gene3D" id="1.20.1720.10">
    <property type="entry name" value="Multidrug resistance protein D"/>
    <property type="match status" value="2"/>
</dbReference>
<feature type="transmembrane region" description="Helical" evidence="7">
    <location>
        <begin position="57"/>
        <end position="75"/>
    </location>
</feature>
<protein>
    <submittedName>
        <fullName evidence="9">DHA2 family multidrug resistance protein-like MFS transporter</fullName>
    </submittedName>
</protein>
<feature type="transmembrane region" description="Helical" evidence="7">
    <location>
        <begin position="274"/>
        <end position="295"/>
    </location>
</feature>
<dbReference type="GO" id="GO:0022857">
    <property type="term" value="F:transmembrane transporter activity"/>
    <property type="evidence" value="ECO:0007669"/>
    <property type="project" value="InterPro"/>
</dbReference>